<comment type="caution">
    <text evidence="1">The sequence shown here is derived from an EMBL/GenBank/DDBJ whole genome shotgun (WGS) entry which is preliminary data.</text>
</comment>
<keyword evidence="2" id="KW-1185">Reference proteome</keyword>
<dbReference type="OrthoDB" id="10278177at2759"/>
<organism evidence="1 2">
    <name type="scientific">Trichonephila clavata</name>
    <name type="common">Joro spider</name>
    <name type="synonym">Nephila clavata</name>
    <dbReference type="NCBI Taxonomy" id="2740835"/>
    <lineage>
        <taxon>Eukaryota</taxon>
        <taxon>Metazoa</taxon>
        <taxon>Ecdysozoa</taxon>
        <taxon>Arthropoda</taxon>
        <taxon>Chelicerata</taxon>
        <taxon>Arachnida</taxon>
        <taxon>Araneae</taxon>
        <taxon>Araneomorphae</taxon>
        <taxon>Entelegynae</taxon>
        <taxon>Araneoidea</taxon>
        <taxon>Nephilidae</taxon>
        <taxon>Trichonephila</taxon>
    </lineage>
</organism>
<dbReference type="AlphaFoldDB" id="A0A8X6KM76"/>
<proteinExistence type="predicted"/>
<gene>
    <name evidence="1" type="ORF">TNCT_614201</name>
</gene>
<protein>
    <submittedName>
        <fullName evidence="1">Uncharacterized protein</fullName>
    </submittedName>
</protein>
<accession>A0A8X6KM76</accession>
<dbReference type="Proteomes" id="UP000887116">
    <property type="component" value="Unassembled WGS sequence"/>
</dbReference>
<name>A0A8X6KM76_TRICU</name>
<sequence>MWVHSPRLVCKREKQENNHLQEKKRNGVRIHIPSRFASPCLEERFISVAQNTSRFVLIPFALTMFGNKRFPTVQMDVMQDENPGKLQLQLS</sequence>
<evidence type="ECO:0000313" key="2">
    <source>
        <dbReference type="Proteomes" id="UP000887116"/>
    </source>
</evidence>
<reference evidence="1" key="1">
    <citation type="submission" date="2020-07" db="EMBL/GenBank/DDBJ databases">
        <title>Multicomponent nature underlies the extraordinary mechanical properties of spider dragline silk.</title>
        <authorList>
            <person name="Kono N."/>
            <person name="Nakamura H."/>
            <person name="Mori M."/>
            <person name="Yoshida Y."/>
            <person name="Ohtoshi R."/>
            <person name="Malay A.D."/>
            <person name="Moran D.A.P."/>
            <person name="Tomita M."/>
            <person name="Numata K."/>
            <person name="Arakawa K."/>
        </authorList>
    </citation>
    <scope>NUCLEOTIDE SEQUENCE</scope>
</reference>
<dbReference type="EMBL" id="BMAO01022203">
    <property type="protein sequence ID" value="GFQ80270.1"/>
    <property type="molecule type" value="Genomic_DNA"/>
</dbReference>
<evidence type="ECO:0000313" key="1">
    <source>
        <dbReference type="EMBL" id="GFQ80270.1"/>
    </source>
</evidence>